<dbReference type="InterPro" id="IPR012910">
    <property type="entry name" value="Plug_dom"/>
</dbReference>
<proteinExistence type="inferred from homology"/>
<evidence type="ECO:0000256" key="12">
    <source>
        <dbReference type="SAM" id="SignalP"/>
    </source>
</evidence>
<keyword evidence="2 10" id="KW-0813">Transport</keyword>
<protein>
    <submittedName>
        <fullName evidence="15">SusC/RagA family TonB-linked outer membrane protein</fullName>
    </submittedName>
</protein>
<dbReference type="GO" id="GO:0009279">
    <property type="term" value="C:cell outer membrane"/>
    <property type="evidence" value="ECO:0007669"/>
    <property type="project" value="UniProtKB-SubCell"/>
</dbReference>
<gene>
    <name evidence="15" type="ORF">AAG747_16000</name>
</gene>
<evidence type="ECO:0000313" key="15">
    <source>
        <dbReference type="EMBL" id="MEN7549426.1"/>
    </source>
</evidence>
<keyword evidence="8" id="KW-0675">Receptor</keyword>
<dbReference type="Proteomes" id="UP001403385">
    <property type="component" value="Unassembled WGS sequence"/>
</dbReference>
<keyword evidence="4 10" id="KW-0812">Transmembrane</keyword>
<evidence type="ECO:0000256" key="4">
    <source>
        <dbReference type="ARBA" id="ARBA00022692"/>
    </source>
</evidence>
<dbReference type="PROSITE" id="PS52016">
    <property type="entry name" value="TONB_DEPENDENT_REC_3"/>
    <property type="match status" value="1"/>
</dbReference>
<accession>A0AAW9SFD7</accession>
<evidence type="ECO:0000256" key="7">
    <source>
        <dbReference type="ARBA" id="ARBA00023136"/>
    </source>
</evidence>
<organism evidence="15 16">
    <name type="scientific">Rapidithrix thailandica</name>
    <dbReference type="NCBI Taxonomy" id="413964"/>
    <lineage>
        <taxon>Bacteria</taxon>
        <taxon>Pseudomonadati</taxon>
        <taxon>Bacteroidota</taxon>
        <taxon>Cytophagia</taxon>
        <taxon>Cytophagales</taxon>
        <taxon>Flammeovirgaceae</taxon>
        <taxon>Rapidithrix</taxon>
    </lineage>
</organism>
<keyword evidence="5 12" id="KW-0732">Signal</keyword>
<evidence type="ECO:0000256" key="9">
    <source>
        <dbReference type="ARBA" id="ARBA00023237"/>
    </source>
</evidence>
<keyword evidence="16" id="KW-1185">Reference proteome</keyword>
<evidence type="ECO:0000259" key="13">
    <source>
        <dbReference type="Pfam" id="PF00593"/>
    </source>
</evidence>
<evidence type="ECO:0000256" key="10">
    <source>
        <dbReference type="PROSITE-ProRule" id="PRU01360"/>
    </source>
</evidence>
<evidence type="ECO:0000256" key="2">
    <source>
        <dbReference type="ARBA" id="ARBA00022448"/>
    </source>
</evidence>
<dbReference type="Gene3D" id="2.60.40.1120">
    <property type="entry name" value="Carboxypeptidase-like, regulatory domain"/>
    <property type="match status" value="1"/>
</dbReference>
<dbReference type="PANTHER" id="PTHR30069">
    <property type="entry name" value="TONB-DEPENDENT OUTER MEMBRANE RECEPTOR"/>
    <property type="match status" value="1"/>
</dbReference>
<comment type="caution">
    <text evidence="15">The sequence shown here is derived from an EMBL/GenBank/DDBJ whole genome shotgun (WGS) entry which is preliminary data.</text>
</comment>
<dbReference type="InterPro" id="IPR037066">
    <property type="entry name" value="Plug_dom_sf"/>
</dbReference>
<evidence type="ECO:0000259" key="14">
    <source>
        <dbReference type="Pfam" id="PF07715"/>
    </source>
</evidence>
<keyword evidence="9 10" id="KW-0998">Cell outer membrane</keyword>
<dbReference type="Pfam" id="PF13715">
    <property type="entry name" value="CarbopepD_reg_2"/>
    <property type="match status" value="1"/>
</dbReference>
<dbReference type="SUPFAM" id="SSF49464">
    <property type="entry name" value="Carboxypeptidase regulatory domain-like"/>
    <property type="match status" value="1"/>
</dbReference>
<feature type="signal peptide" evidence="12">
    <location>
        <begin position="1"/>
        <end position="24"/>
    </location>
</feature>
<name>A0AAW9SFD7_9BACT</name>
<comment type="similarity">
    <text evidence="10 11">Belongs to the TonB-dependent receptor family.</text>
</comment>
<evidence type="ECO:0000256" key="6">
    <source>
        <dbReference type="ARBA" id="ARBA00023077"/>
    </source>
</evidence>
<sequence>MKKSILLICMVVMAFLCYCPVALGQNSDKVVSGTVKSASDDNPLPGVNVLIKGTSIGAITDANGKYQLQVPSDNQQILVFSYVGYATMEIAIGDRSVVDISMDEDAQELGEVVVTALGIERDKKALGYSVQELDGEELTKTKSSNVVNSLSGRVAGVQVTGSSGSVGASSRIIIRGNSSFNAENQPLFVIDGVLVDNSQPRKPSEQNTATVGNNDGADYGNAATDINPDDVASITVLKGPTAAALYGSRAQNGVILITTKSGKGTKGLGISYSGSYVAEKTLLLPDFQNSFGQGGYGAVDGTDYIAVDESWGLPLDGRDMVDYLGNTVKWVPQPDNVKDFFETGSLQTHSVSLQGGNDKGNFRISYTDLRQTGVIPNTRYDRTNLGFNGGFALSDKITINASANYTMGRGKNRPQTGYNNFNPLQQLYNWFGRQVNMDQLRNYKDANGNPLLNPATGLHYNWNSSYHNNPFWIMNENTNNDRRNRLIGQFSITYDILPWLVANLRAGTDAYTDERKQIYRAGTLKPNHYRTGGFEELEYIHQSTNIDFTLTAKHDLGENFSFSLMAGGSRYDRRFRTKSTIVQGLAVPGIYNVANAASFPISDERLEEKRINSLYVSGQIGYRDLAFIEFTNRGDFSSVLYHSDPFYQYPSVTGTVVLSELIDLPSLDFAKVRVGYAEVGNDTDPYKQLNYYLTSEQLTTSDAGTIRSPYNGYTSFTLTSNLANDNLKPERTKSWEAGLEMQWFNNRLGVDFTYYNSLTQDQIVPLDISDATGYDNKLINAGEIKNSGVEIMLTGTPVQLNNSFQWDVFVNFAKNNSEVTSIHPNVKSLLVGAHRARLELRENQPYGLIVGTRFKRNDQGQLIIDGNGLPVQDQGTHVIGKVQPDYTMGIGNEFKFKGLSFSFLIDIKQGGDMFSLTNFFGNYAGVLETTVFDGKREDFIVEGVTESGSPNATPIAVEDYFHHTFQSQETAIYDASYAKLREVRLSYNLPSSFLNKTPFKRAQVSLIGRNLWLIHSNVPNVDPETSIGFSGNFQGFEVNNAPSTKSYGVSLNFSL</sequence>
<keyword evidence="7 10" id="KW-0472">Membrane</keyword>
<dbReference type="Pfam" id="PF07715">
    <property type="entry name" value="Plug"/>
    <property type="match status" value="1"/>
</dbReference>
<dbReference type="InterPro" id="IPR000531">
    <property type="entry name" value="Beta-barrel_TonB"/>
</dbReference>
<comment type="subcellular location">
    <subcellularLocation>
        <location evidence="1 10">Cell outer membrane</location>
        <topology evidence="1 10">Multi-pass membrane protein</topology>
    </subcellularLocation>
</comment>
<feature type="domain" description="TonB-dependent receptor-like beta-barrel" evidence="13">
    <location>
        <begin position="441"/>
        <end position="854"/>
    </location>
</feature>
<dbReference type="GO" id="GO:0015344">
    <property type="term" value="F:siderophore uptake transmembrane transporter activity"/>
    <property type="evidence" value="ECO:0007669"/>
    <property type="project" value="TreeGrafter"/>
</dbReference>
<dbReference type="Pfam" id="PF00593">
    <property type="entry name" value="TonB_dep_Rec_b-barrel"/>
    <property type="match status" value="1"/>
</dbReference>
<dbReference type="SUPFAM" id="SSF56935">
    <property type="entry name" value="Porins"/>
    <property type="match status" value="1"/>
</dbReference>
<dbReference type="GO" id="GO:0044718">
    <property type="term" value="P:siderophore transmembrane transport"/>
    <property type="evidence" value="ECO:0007669"/>
    <property type="project" value="TreeGrafter"/>
</dbReference>
<feature type="domain" description="TonB-dependent receptor plug" evidence="14">
    <location>
        <begin position="123"/>
        <end position="254"/>
    </location>
</feature>
<dbReference type="NCBIfam" id="TIGR04056">
    <property type="entry name" value="OMP_RagA_SusC"/>
    <property type="match status" value="1"/>
</dbReference>
<dbReference type="Gene3D" id="2.170.130.10">
    <property type="entry name" value="TonB-dependent receptor, plug domain"/>
    <property type="match status" value="1"/>
</dbReference>
<dbReference type="InterPro" id="IPR039426">
    <property type="entry name" value="TonB-dep_rcpt-like"/>
</dbReference>
<keyword evidence="3 10" id="KW-1134">Transmembrane beta strand</keyword>
<dbReference type="EMBL" id="JBDKWZ010000008">
    <property type="protein sequence ID" value="MEN7549426.1"/>
    <property type="molecule type" value="Genomic_DNA"/>
</dbReference>
<evidence type="ECO:0000256" key="8">
    <source>
        <dbReference type="ARBA" id="ARBA00023170"/>
    </source>
</evidence>
<evidence type="ECO:0000313" key="16">
    <source>
        <dbReference type="Proteomes" id="UP001403385"/>
    </source>
</evidence>
<feature type="chain" id="PRO_5043432354" evidence="12">
    <location>
        <begin position="25"/>
        <end position="1055"/>
    </location>
</feature>
<dbReference type="AlphaFoldDB" id="A0AAW9SFD7"/>
<dbReference type="NCBIfam" id="TIGR04057">
    <property type="entry name" value="SusC_RagA_signa"/>
    <property type="match status" value="1"/>
</dbReference>
<dbReference type="InterPro" id="IPR008969">
    <property type="entry name" value="CarboxyPept-like_regulatory"/>
</dbReference>
<dbReference type="InterPro" id="IPR023997">
    <property type="entry name" value="TonB-dep_OMP_SusC/RagA_CS"/>
</dbReference>
<evidence type="ECO:0000256" key="1">
    <source>
        <dbReference type="ARBA" id="ARBA00004571"/>
    </source>
</evidence>
<dbReference type="Gene3D" id="2.40.170.20">
    <property type="entry name" value="TonB-dependent receptor, beta-barrel domain"/>
    <property type="match status" value="1"/>
</dbReference>
<reference evidence="15 16" key="1">
    <citation type="submission" date="2024-04" db="EMBL/GenBank/DDBJ databases">
        <title>Novel genus in family Flammeovirgaceae.</title>
        <authorList>
            <person name="Nguyen T.H."/>
            <person name="Vuong T.Q."/>
            <person name="Le H."/>
            <person name="Kim S.-G."/>
        </authorList>
    </citation>
    <scope>NUCLEOTIDE SEQUENCE [LARGE SCALE GENOMIC DNA]</scope>
    <source>
        <strain evidence="15 16">JCM 23209</strain>
    </source>
</reference>
<evidence type="ECO:0000256" key="5">
    <source>
        <dbReference type="ARBA" id="ARBA00022729"/>
    </source>
</evidence>
<dbReference type="RefSeq" id="WP_346822201.1">
    <property type="nucleotide sequence ID" value="NZ_JBDKWZ010000008.1"/>
</dbReference>
<dbReference type="InterPro" id="IPR036942">
    <property type="entry name" value="Beta-barrel_TonB_sf"/>
</dbReference>
<keyword evidence="6 11" id="KW-0798">TonB box</keyword>
<evidence type="ECO:0000256" key="3">
    <source>
        <dbReference type="ARBA" id="ARBA00022452"/>
    </source>
</evidence>
<dbReference type="InterPro" id="IPR023996">
    <property type="entry name" value="TonB-dep_OMP_SusC/RagA"/>
</dbReference>
<dbReference type="PANTHER" id="PTHR30069:SF29">
    <property type="entry name" value="HEMOGLOBIN AND HEMOGLOBIN-HAPTOGLOBIN-BINDING PROTEIN 1-RELATED"/>
    <property type="match status" value="1"/>
</dbReference>
<evidence type="ECO:0000256" key="11">
    <source>
        <dbReference type="RuleBase" id="RU003357"/>
    </source>
</evidence>